<reference evidence="2" key="1">
    <citation type="journal article" date="2020" name="Fungal Divers.">
        <title>Resolving the Mortierellaceae phylogeny through synthesis of multi-gene phylogenetics and phylogenomics.</title>
        <authorList>
            <person name="Vandepol N."/>
            <person name="Liber J."/>
            <person name="Desiro A."/>
            <person name="Na H."/>
            <person name="Kennedy M."/>
            <person name="Barry K."/>
            <person name="Grigoriev I.V."/>
            <person name="Miller A.N."/>
            <person name="O'Donnell K."/>
            <person name="Stajich J.E."/>
            <person name="Bonito G."/>
        </authorList>
    </citation>
    <scope>NUCLEOTIDE SEQUENCE</scope>
    <source>
        <strain evidence="2">CK1249</strain>
    </source>
</reference>
<organism evidence="2 3">
    <name type="scientific">Mortierella alpina</name>
    <name type="common">Oleaginous fungus</name>
    <name type="synonym">Mortierella renispora</name>
    <dbReference type="NCBI Taxonomy" id="64518"/>
    <lineage>
        <taxon>Eukaryota</taxon>
        <taxon>Fungi</taxon>
        <taxon>Fungi incertae sedis</taxon>
        <taxon>Mucoromycota</taxon>
        <taxon>Mortierellomycotina</taxon>
        <taxon>Mortierellomycetes</taxon>
        <taxon>Mortierellales</taxon>
        <taxon>Mortierellaceae</taxon>
        <taxon>Mortierella</taxon>
    </lineage>
</organism>
<evidence type="ECO:0008006" key="4">
    <source>
        <dbReference type="Google" id="ProtNLM"/>
    </source>
</evidence>
<dbReference type="EMBL" id="JAAAHY010001682">
    <property type="protein sequence ID" value="KAF9947354.1"/>
    <property type="molecule type" value="Genomic_DNA"/>
</dbReference>
<sequence length="99" mass="10909">MTKFALSHLAFVIGFAAAVDDAAAADLYVDGSQERIRVFNNDGGSCIYNYKFVGDNQAGKELNVYYSNHKGNFKCNTTFVSDGTPFSRLITCRDMGNVY</sequence>
<evidence type="ECO:0000313" key="2">
    <source>
        <dbReference type="EMBL" id="KAF9947354.1"/>
    </source>
</evidence>
<feature type="signal peptide" evidence="1">
    <location>
        <begin position="1"/>
        <end position="24"/>
    </location>
</feature>
<dbReference type="AlphaFoldDB" id="A0A9P6ITR1"/>
<comment type="caution">
    <text evidence="2">The sequence shown here is derived from an EMBL/GenBank/DDBJ whole genome shotgun (WGS) entry which is preliminary data.</text>
</comment>
<accession>A0A9P6ITR1</accession>
<name>A0A9P6ITR1_MORAP</name>
<gene>
    <name evidence="2" type="ORF">BGZ70_002723</name>
</gene>
<protein>
    <recommendedName>
        <fullName evidence="4">AA1-like domain-containing protein</fullName>
    </recommendedName>
</protein>
<evidence type="ECO:0000313" key="3">
    <source>
        <dbReference type="Proteomes" id="UP000738359"/>
    </source>
</evidence>
<dbReference type="Proteomes" id="UP000738359">
    <property type="component" value="Unassembled WGS sequence"/>
</dbReference>
<evidence type="ECO:0000256" key="1">
    <source>
        <dbReference type="SAM" id="SignalP"/>
    </source>
</evidence>
<keyword evidence="3" id="KW-1185">Reference proteome</keyword>
<keyword evidence="1" id="KW-0732">Signal</keyword>
<feature type="chain" id="PRO_5040227847" description="AA1-like domain-containing protein" evidence="1">
    <location>
        <begin position="25"/>
        <end position="99"/>
    </location>
</feature>
<proteinExistence type="predicted"/>